<dbReference type="OrthoDB" id="443402at2759"/>
<dbReference type="Pfam" id="PF24883">
    <property type="entry name" value="NPHP3_N"/>
    <property type="match status" value="1"/>
</dbReference>
<protein>
    <submittedName>
        <fullName evidence="5">Uncharacterized protein</fullName>
    </submittedName>
</protein>
<reference evidence="5 6" key="1">
    <citation type="journal article" date="2018" name="PLoS Pathog.">
        <title>Evolution of structural diversity of trichothecenes, a family of toxins produced by plant pathogenic and entomopathogenic fungi.</title>
        <authorList>
            <person name="Proctor R.H."/>
            <person name="McCormick S.P."/>
            <person name="Kim H.S."/>
            <person name="Cardoza R.E."/>
            <person name="Stanley A.M."/>
            <person name="Lindo L."/>
            <person name="Kelly A."/>
            <person name="Brown D.W."/>
            <person name="Lee T."/>
            <person name="Vaughan M.M."/>
            <person name="Alexander N.J."/>
            <person name="Busman M."/>
            <person name="Gutierrez S."/>
        </authorList>
    </citation>
    <scope>NUCLEOTIDE SEQUENCE [LARGE SCALE GENOMIC DNA]</scope>
    <source>
        <strain evidence="5 6">IBT 40837</strain>
    </source>
</reference>
<evidence type="ECO:0000313" key="5">
    <source>
        <dbReference type="EMBL" id="RFU79029.1"/>
    </source>
</evidence>
<feature type="region of interest" description="Disordered" evidence="2">
    <location>
        <begin position="195"/>
        <end position="215"/>
    </location>
</feature>
<dbReference type="InterPro" id="IPR027417">
    <property type="entry name" value="P-loop_NTPase"/>
</dbReference>
<evidence type="ECO:0000259" key="3">
    <source>
        <dbReference type="Pfam" id="PF24883"/>
    </source>
</evidence>
<evidence type="ECO:0000256" key="2">
    <source>
        <dbReference type="SAM" id="MobiDB-lite"/>
    </source>
</evidence>
<proteinExistence type="predicted"/>
<dbReference type="SUPFAM" id="SSF52540">
    <property type="entry name" value="P-loop containing nucleoside triphosphate hydrolases"/>
    <property type="match status" value="1"/>
</dbReference>
<comment type="caution">
    <text evidence="5">The sequence shown here is derived from an EMBL/GenBank/DDBJ whole genome shotgun (WGS) entry which is preliminary data.</text>
</comment>
<feature type="domain" description="Nephrocystin 3-like N-terminal" evidence="3">
    <location>
        <begin position="279"/>
        <end position="454"/>
    </location>
</feature>
<dbReference type="Gene3D" id="3.40.50.300">
    <property type="entry name" value="P-loop containing nucleotide triphosphate hydrolases"/>
    <property type="match status" value="1"/>
</dbReference>
<organism evidence="5 6">
    <name type="scientific">Trichoderma arundinaceum</name>
    <dbReference type="NCBI Taxonomy" id="490622"/>
    <lineage>
        <taxon>Eukaryota</taxon>
        <taxon>Fungi</taxon>
        <taxon>Dikarya</taxon>
        <taxon>Ascomycota</taxon>
        <taxon>Pezizomycotina</taxon>
        <taxon>Sordariomycetes</taxon>
        <taxon>Hypocreomycetidae</taxon>
        <taxon>Hypocreales</taxon>
        <taxon>Hypocreaceae</taxon>
        <taxon>Trichoderma</taxon>
    </lineage>
</organism>
<sequence>MDALGAISLAGNVVQFVEYAIIAVAKAAEIFNSADGRLREDAELELIVNDVKSSFQSVHPSEDTGNKVSVSDKDLNHLIEKCDLVADDIMTILETCRLKVKQTRATTDFFQAFGKASKSLSKQPELRELRGRLFTLRDQVSTHLIVLIRQEQLKLGMTLQTVVTSNEDIQQKINETHGKVMKYLETISLQTQVESATGPDIGKSTGRSAKKEVEPSIWDAKPSEVQDLLKMSAIQRPFSVLVDSMERLAEQKRKTILQTLYFSQLQERELAVSEAHESTLEWIFDEVKPTNFVKWLRESDSIYWISGKAGSGKSTLMRFLTGHRKTLHLLKEWAGDSDLVTAKHYFWSPGTSIQKSQEGLFRALLLQILQQRQELIPVVCADRWDAPYEDAFYPWSRIQLVEALQRLGSLDDARWKICLFIDGLDEYNGDHAQLIDIIRKIADSDKIKICTSSRPWLEFSDAFEDSQWKLYLQNFTRGDIQQFIKDNLQNDGRFNKLRNRDSAAADGLVLEITERAHGVFLWVFLVVHSLLRGLRNEDDISDLQRRLRELPSNLYKFFDRMLATIEDVYRERVSRLFLTMTYAEATLPVITFYFMEFGDRPPSKEPLPFLREWPNVDLAEAEVLNLKKRQLIAQCKDLIHITSDPEAPVLFAERVGFLHRTVFDFLRMADMNEKLFQVAGKKFHPIKVLLRANIGQARSLIHLHRLTYIKPYLEQWILGSLYYAYSIEVSDGTTDIDALDELEAIIIKEFRIWGFPHAMEYLLDMQRITSFLELACRCDLALYITHKHPDYTPSKLDEIAPQWKKLFRLQQQATFEILTKETKYELDSDWRLGRQLGLLSSQRSGKLREESDVFDDTPDYLIYTRYHADHIKGTALEIQFKRIEWPDGEVAACGFRFPRLKDVLWPEALRTHNVNALREYMSRRLQFKPCPGQIPTEDTKGRVLYGMVDNDIEGFTACEACFEDYVVATSFKSSFGTYPEGVSQWSCDLSIPYITGAVATMSKYNNWNGFVTTTSRRLQLSACQGGQMPSDAIEWYLPNSYGIKGEFQRLSDDVEPELWSCGLADRNISTGMALEAALDRRDFEVFAKAEEVICSLVPCTSDGIIYGNWWTMEGCEKFNICEACHAGFIQTRGLDHFFQLSDRESTTAYVCDFCIASPRFAKYILKFAEMLHRGVFAYFSDFVMTFAGVPACPKLGGYGKSKWWGYPEAPFCQECYIDFVAHTPLAESLPMNGEYIEQATLCHIWSPRMRSLWLEVCEAGEPGSKDSDAALKEFKTFCVQRLQIYHSTILEMEVIRTMQNIKWQTAMSHAKLSLQYSGMEGMANIFRQTDGNRYGNSSIGWFKTSYGARSKQFWNSFTDGLSDSNRLEDWVRMAQLEAIWKGLE</sequence>
<name>A0A395NSK2_TRIAR</name>
<feature type="domain" description="DUF7791" evidence="4">
    <location>
        <begin position="565"/>
        <end position="700"/>
    </location>
</feature>
<dbReference type="PANTHER" id="PTHR10039">
    <property type="entry name" value="AMELOGENIN"/>
    <property type="match status" value="1"/>
</dbReference>
<evidence type="ECO:0000256" key="1">
    <source>
        <dbReference type="ARBA" id="ARBA00022737"/>
    </source>
</evidence>
<dbReference type="Pfam" id="PF25053">
    <property type="entry name" value="DUF7791"/>
    <property type="match status" value="1"/>
</dbReference>
<keyword evidence="1" id="KW-0677">Repeat</keyword>
<accession>A0A395NSK2</accession>
<evidence type="ECO:0000313" key="6">
    <source>
        <dbReference type="Proteomes" id="UP000266272"/>
    </source>
</evidence>
<keyword evidence="6" id="KW-1185">Reference proteome</keyword>
<dbReference type="EMBL" id="PXOA01000178">
    <property type="protein sequence ID" value="RFU79029.1"/>
    <property type="molecule type" value="Genomic_DNA"/>
</dbReference>
<dbReference type="PANTHER" id="PTHR10039:SF5">
    <property type="entry name" value="NACHT DOMAIN-CONTAINING PROTEIN"/>
    <property type="match status" value="1"/>
</dbReference>
<dbReference type="STRING" id="490622.A0A395NSK2"/>
<dbReference type="InterPro" id="IPR056693">
    <property type="entry name" value="DUF7791"/>
</dbReference>
<dbReference type="Proteomes" id="UP000266272">
    <property type="component" value="Unassembled WGS sequence"/>
</dbReference>
<dbReference type="InterPro" id="IPR056884">
    <property type="entry name" value="NPHP3-like_N"/>
</dbReference>
<evidence type="ECO:0000259" key="4">
    <source>
        <dbReference type="Pfam" id="PF25053"/>
    </source>
</evidence>
<gene>
    <name evidence="5" type="ORF">TARUN_3158</name>
</gene>